<evidence type="ECO:0000256" key="1">
    <source>
        <dbReference type="ARBA" id="ARBA00005384"/>
    </source>
</evidence>
<dbReference type="Gene3D" id="3.40.640.10">
    <property type="entry name" value="Type I PLP-dependent aspartate aminotransferase-like (Major domain)"/>
    <property type="match status" value="1"/>
</dbReference>
<keyword evidence="8" id="KW-1185">Reference proteome</keyword>
<reference evidence="7 8" key="1">
    <citation type="submission" date="2019-06" db="EMBL/GenBank/DDBJ databases">
        <title>Taxogenomics and systematics of the genus Pantoea.</title>
        <authorList>
            <person name="Tambong J.T."/>
        </authorList>
    </citation>
    <scope>NUCLEOTIDE SEQUENCE [LARGE SCALE GENOMIC DNA]</scope>
    <source>
        <strain evidence="7 8">LMG 2558</strain>
    </source>
</reference>
<sequence>MPKNESLTGPSPLFSLTLQRGTSRGLSEQLRQLIEQAIGEGRLQPGARLPSCRDLAAQLGVARGTVRASYDMLADGQFLETRGAAGTFVSTLPPLKPARSDAGCLPPHSEGIEAFDAPPLTFQMGTPASDAFPAKVWLRILQRQARMQVSRPASYPDPRGSLALRQALVAYLAVARGLRCQAEQIIITSGYAGAMGLIGLAMNFQGKTAWLEDPGLWLARGAVEALRVRPVAVPVDEEGMQVAAGVTRAPDAAFALVTPGQQAPLGMTMSLARRHALLEWASREQRWIIEDDYLGELQPGHRAAPALAALDSQGRVLHIGTFSKTLTPQLRLGFMVVPPALAARFGEVCALLAPASAGLLHNAVAEFLREGHFMRHLRRMKRVYHERLEQMVAALHPHFPDLQRAGLAVIVRLPSGSPDQLIAQQAAEWGMAPSPLSLWYQDADQRYAGLLLGAAHLPREGYARSAGQLKALVDAHCAVRP</sequence>
<dbReference type="Pfam" id="PF00155">
    <property type="entry name" value="Aminotran_1_2"/>
    <property type="match status" value="1"/>
</dbReference>
<dbReference type="PANTHER" id="PTHR46577:SF1">
    <property type="entry name" value="HTH-TYPE TRANSCRIPTIONAL REGULATORY PROTEIN GABR"/>
    <property type="match status" value="1"/>
</dbReference>
<evidence type="ECO:0000259" key="6">
    <source>
        <dbReference type="PROSITE" id="PS50949"/>
    </source>
</evidence>
<dbReference type="GO" id="GO:0008483">
    <property type="term" value="F:transaminase activity"/>
    <property type="evidence" value="ECO:0007669"/>
    <property type="project" value="UniProtKB-KW"/>
</dbReference>
<dbReference type="Pfam" id="PF00392">
    <property type="entry name" value="GntR"/>
    <property type="match status" value="1"/>
</dbReference>
<comment type="similarity">
    <text evidence="1">In the C-terminal section; belongs to the class-I pyridoxal-phosphate-dependent aminotransferase family.</text>
</comment>
<dbReference type="InterPro" id="IPR015424">
    <property type="entry name" value="PyrdxlP-dep_Trfase"/>
</dbReference>
<dbReference type="PROSITE" id="PS50949">
    <property type="entry name" value="HTH_GNTR"/>
    <property type="match status" value="1"/>
</dbReference>
<dbReference type="CDD" id="cd07377">
    <property type="entry name" value="WHTH_GntR"/>
    <property type="match status" value="1"/>
</dbReference>
<gene>
    <name evidence="7" type="ORF">FJW00_21255</name>
</gene>
<evidence type="ECO:0000313" key="7">
    <source>
        <dbReference type="EMBL" id="TPV20807.1"/>
    </source>
</evidence>
<dbReference type="PANTHER" id="PTHR46577">
    <property type="entry name" value="HTH-TYPE TRANSCRIPTIONAL REGULATORY PROTEIN GABR"/>
    <property type="match status" value="1"/>
</dbReference>
<keyword evidence="7" id="KW-0032">Aminotransferase</keyword>
<dbReference type="InterPro" id="IPR051446">
    <property type="entry name" value="HTH_trans_reg/aminotransferase"/>
</dbReference>
<evidence type="ECO:0000313" key="8">
    <source>
        <dbReference type="Proteomes" id="UP000316142"/>
    </source>
</evidence>
<evidence type="ECO:0000256" key="4">
    <source>
        <dbReference type="ARBA" id="ARBA00023125"/>
    </source>
</evidence>
<keyword evidence="5" id="KW-0804">Transcription</keyword>
<keyword evidence="2" id="KW-0663">Pyridoxal phosphate</keyword>
<dbReference type="SUPFAM" id="SSF53383">
    <property type="entry name" value="PLP-dependent transferases"/>
    <property type="match status" value="1"/>
</dbReference>
<dbReference type="RefSeq" id="WP_140925597.1">
    <property type="nucleotide sequence ID" value="NZ_CP122311.1"/>
</dbReference>
<accession>A0ABY2Z1H8</accession>
<keyword evidence="7" id="KW-0808">Transferase</keyword>
<comment type="caution">
    <text evidence="7">The sequence shown here is derived from an EMBL/GenBank/DDBJ whole genome shotgun (WGS) entry which is preliminary data.</text>
</comment>
<dbReference type="SMART" id="SM00345">
    <property type="entry name" value="HTH_GNTR"/>
    <property type="match status" value="1"/>
</dbReference>
<evidence type="ECO:0000256" key="5">
    <source>
        <dbReference type="ARBA" id="ARBA00023163"/>
    </source>
</evidence>
<evidence type="ECO:0000256" key="2">
    <source>
        <dbReference type="ARBA" id="ARBA00022898"/>
    </source>
</evidence>
<dbReference type="InterPro" id="IPR036388">
    <property type="entry name" value="WH-like_DNA-bd_sf"/>
</dbReference>
<dbReference type="EMBL" id="VHIZ01000066">
    <property type="protein sequence ID" value="TPV20807.1"/>
    <property type="molecule type" value="Genomic_DNA"/>
</dbReference>
<name>A0ABY2Z1H8_9GAMM</name>
<proteinExistence type="inferred from homology"/>
<feature type="domain" description="HTH gntR-type" evidence="6">
    <location>
        <begin position="24"/>
        <end position="92"/>
    </location>
</feature>
<dbReference type="InterPro" id="IPR015421">
    <property type="entry name" value="PyrdxlP-dep_Trfase_major"/>
</dbReference>
<dbReference type="SUPFAM" id="SSF46785">
    <property type="entry name" value="Winged helix' DNA-binding domain"/>
    <property type="match status" value="1"/>
</dbReference>
<organism evidence="7 8">
    <name type="scientific">Pantoea anthophila</name>
    <dbReference type="NCBI Taxonomy" id="470931"/>
    <lineage>
        <taxon>Bacteria</taxon>
        <taxon>Pseudomonadati</taxon>
        <taxon>Pseudomonadota</taxon>
        <taxon>Gammaproteobacteria</taxon>
        <taxon>Enterobacterales</taxon>
        <taxon>Erwiniaceae</taxon>
        <taxon>Pantoea</taxon>
    </lineage>
</organism>
<keyword evidence="3" id="KW-0805">Transcription regulation</keyword>
<protein>
    <submittedName>
        <fullName evidence="7">PLP-dependent aminotransferase family protein</fullName>
    </submittedName>
</protein>
<dbReference type="InterPro" id="IPR000524">
    <property type="entry name" value="Tscrpt_reg_HTH_GntR"/>
</dbReference>
<dbReference type="InterPro" id="IPR004839">
    <property type="entry name" value="Aminotransferase_I/II_large"/>
</dbReference>
<evidence type="ECO:0000256" key="3">
    <source>
        <dbReference type="ARBA" id="ARBA00023015"/>
    </source>
</evidence>
<dbReference type="Gene3D" id="1.10.10.10">
    <property type="entry name" value="Winged helix-like DNA-binding domain superfamily/Winged helix DNA-binding domain"/>
    <property type="match status" value="1"/>
</dbReference>
<dbReference type="InterPro" id="IPR036390">
    <property type="entry name" value="WH_DNA-bd_sf"/>
</dbReference>
<dbReference type="CDD" id="cd00609">
    <property type="entry name" value="AAT_like"/>
    <property type="match status" value="1"/>
</dbReference>
<keyword evidence="4" id="KW-0238">DNA-binding</keyword>
<dbReference type="Proteomes" id="UP000316142">
    <property type="component" value="Unassembled WGS sequence"/>
</dbReference>